<evidence type="ECO:0000259" key="6">
    <source>
        <dbReference type="Pfam" id="PF00425"/>
    </source>
</evidence>
<evidence type="ECO:0000256" key="4">
    <source>
        <dbReference type="ARBA" id="ARBA00023235"/>
    </source>
</evidence>
<sequence>MKSLFEKVHLHQKLQLPFVVYRKPHSKTLIGVFQQDDHLYFSDSFSEKGFVFAPFDGMSVIMLVEKSEVKFNSIYFENQPKSHLENESEDIAEKEKFISLVKKGIFAIRRGEFDKVVLSRKETVTIQDFQVENTFEKMLQLYPSAFCYYWSHPKIGEWMGATPEKLIQAKRNVFNTMALAGTQPYQGDEVVFWKDKEKEEQGFVTDFILENLKPHTFNVMASNPYTTRAGNLLHIRTDVEGIINHDSNLKKVIDILHPTPAVCGLPKFTAKDFIIKNENYQREFYTGFLGELNFNFNTNEEATDLFVNLRCMKVIDKETVALFVGCGITKDSNPEAEWYETVNKSKTMKKVL</sequence>
<name>A0ABT0TM51_9FLAO</name>
<evidence type="ECO:0000313" key="8">
    <source>
        <dbReference type="Proteomes" id="UP001317191"/>
    </source>
</evidence>
<organism evidence="7 8">
    <name type="scientific">Flavobacterium luminosum</name>
    <dbReference type="NCBI Taxonomy" id="2949086"/>
    <lineage>
        <taxon>Bacteria</taxon>
        <taxon>Pseudomonadati</taxon>
        <taxon>Bacteroidota</taxon>
        <taxon>Flavobacteriia</taxon>
        <taxon>Flavobacteriales</taxon>
        <taxon>Flavobacteriaceae</taxon>
        <taxon>Flavobacterium</taxon>
    </lineage>
</organism>
<dbReference type="InterPro" id="IPR005801">
    <property type="entry name" value="ADC_synthase"/>
</dbReference>
<comment type="similarity">
    <text evidence="2">Belongs to the isochorismate synthase family.</text>
</comment>
<protein>
    <recommendedName>
        <fullName evidence="3">isochorismate synthase</fullName>
        <ecNumber evidence="3">5.4.4.2</ecNumber>
    </recommendedName>
    <alternativeName>
        <fullName evidence="5">Isochorismate mutase</fullName>
    </alternativeName>
</protein>
<feature type="domain" description="Chorismate-utilising enzyme C-terminal" evidence="6">
    <location>
        <begin position="94"/>
        <end position="344"/>
    </location>
</feature>
<dbReference type="SUPFAM" id="SSF56322">
    <property type="entry name" value="ADC synthase"/>
    <property type="match status" value="1"/>
</dbReference>
<proteinExistence type="inferred from homology"/>
<dbReference type="EMBL" id="JAMLJM010000002">
    <property type="protein sequence ID" value="MCL9808569.1"/>
    <property type="molecule type" value="Genomic_DNA"/>
</dbReference>
<dbReference type="NCBIfam" id="TIGR00543">
    <property type="entry name" value="isochor_syn"/>
    <property type="match status" value="1"/>
</dbReference>
<dbReference type="PANTHER" id="PTHR42839:SF2">
    <property type="entry name" value="ISOCHORISMATE SYNTHASE ENTC"/>
    <property type="match status" value="1"/>
</dbReference>
<gene>
    <name evidence="7" type="ORF">NAT50_04270</name>
</gene>
<dbReference type="PANTHER" id="PTHR42839">
    <property type="entry name" value="ISOCHORISMATE SYNTHASE ENTC"/>
    <property type="match status" value="1"/>
</dbReference>
<keyword evidence="8" id="KW-1185">Reference proteome</keyword>
<comment type="caution">
    <text evidence="7">The sequence shown here is derived from an EMBL/GenBank/DDBJ whole genome shotgun (WGS) entry which is preliminary data.</text>
</comment>
<comment type="catalytic activity">
    <reaction evidence="1">
        <text>chorismate = isochorismate</text>
        <dbReference type="Rhea" id="RHEA:18985"/>
        <dbReference type="ChEBI" id="CHEBI:29748"/>
        <dbReference type="ChEBI" id="CHEBI:29780"/>
        <dbReference type="EC" id="5.4.4.2"/>
    </reaction>
</comment>
<dbReference type="Pfam" id="PF00425">
    <property type="entry name" value="Chorismate_bind"/>
    <property type="match status" value="1"/>
</dbReference>
<dbReference type="Gene3D" id="3.60.120.10">
    <property type="entry name" value="Anthranilate synthase"/>
    <property type="match status" value="1"/>
</dbReference>
<keyword evidence="4" id="KW-0413">Isomerase</keyword>
<evidence type="ECO:0000256" key="2">
    <source>
        <dbReference type="ARBA" id="ARBA00005297"/>
    </source>
</evidence>
<evidence type="ECO:0000256" key="5">
    <source>
        <dbReference type="ARBA" id="ARBA00041564"/>
    </source>
</evidence>
<dbReference type="RefSeq" id="WP_250591817.1">
    <property type="nucleotide sequence ID" value="NZ_JAMLJM010000002.1"/>
</dbReference>
<evidence type="ECO:0000256" key="3">
    <source>
        <dbReference type="ARBA" id="ARBA00012824"/>
    </source>
</evidence>
<dbReference type="Proteomes" id="UP001317191">
    <property type="component" value="Unassembled WGS sequence"/>
</dbReference>
<evidence type="ECO:0000313" key="7">
    <source>
        <dbReference type="EMBL" id="MCL9808569.1"/>
    </source>
</evidence>
<dbReference type="EC" id="5.4.4.2" evidence="3"/>
<evidence type="ECO:0000256" key="1">
    <source>
        <dbReference type="ARBA" id="ARBA00000799"/>
    </source>
</evidence>
<dbReference type="InterPro" id="IPR004561">
    <property type="entry name" value="IsoChor_synthase"/>
</dbReference>
<dbReference type="InterPro" id="IPR015890">
    <property type="entry name" value="Chorismate_C"/>
</dbReference>
<accession>A0ABT0TM51</accession>
<reference evidence="7 8" key="1">
    <citation type="submission" date="2022-05" db="EMBL/GenBank/DDBJ databases">
        <title>Flavobacterium sp., isolated from activated sludge.</title>
        <authorList>
            <person name="Ran Q."/>
        </authorList>
    </citation>
    <scope>NUCLEOTIDE SEQUENCE [LARGE SCALE GENOMIC DNA]</scope>
    <source>
        <strain evidence="7 8">HXWNR70</strain>
    </source>
</reference>